<reference evidence="3" key="1">
    <citation type="submission" date="2018-09" db="EMBL/GenBank/DDBJ databases">
        <title>Genome sequencing of strain 2DFWR-13.</title>
        <authorList>
            <person name="Heo J."/>
            <person name="Kim S.-J."/>
            <person name="Kwon S.-W."/>
        </authorList>
    </citation>
    <scope>NUCLEOTIDE SEQUENCE [LARGE SCALE GENOMIC DNA]</scope>
    <source>
        <strain evidence="3">2DFWR-13</strain>
    </source>
</reference>
<keyword evidence="1" id="KW-0812">Transmembrane</keyword>
<dbReference type="Proteomes" id="UP000278886">
    <property type="component" value="Chromosome"/>
</dbReference>
<keyword evidence="1" id="KW-0472">Membrane</keyword>
<evidence type="ECO:0000256" key="1">
    <source>
        <dbReference type="SAM" id="Phobius"/>
    </source>
</evidence>
<dbReference type="AlphaFoldDB" id="A0A387B091"/>
<evidence type="ECO:0000313" key="2">
    <source>
        <dbReference type="EMBL" id="AYF96872.1"/>
    </source>
</evidence>
<dbReference type="EMBL" id="CP032630">
    <property type="protein sequence ID" value="AYF96872.1"/>
    <property type="molecule type" value="Genomic_DNA"/>
</dbReference>
<name>A0A387B091_9MICO</name>
<dbReference type="OrthoDB" id="9839534at2"/>
<dbReference type="RefSeq" id="WP_120761223.1">
    <property type="nucleotide sequence ID" value="NZ_CP032630.1"/>
</dbReference>
<evidence type="ECO:0000313" key="3">
    <source>
        <dbReference type="Proteomes" id="UP000278886"/>
    </source>
</evidence>
<keyword evidence="1" id="KW-1133">Transmembrane helix</keyword>
<accession>A0A387B091</accession>
<sequence length="207" mass="21720">MSGRGDGPKEGVYLDAALSAVAERVEERIDRLVDRRRHRTRALVATLAGTTLLGGGVTAAALTIGAGDPPPPSYHLESVRCVEGADDTGASYFAVRFELLDDDRGRIRAEELCRAARDRLAASPELASATPARLLALSEQLLAATSRPLADEPETEIDARALSASFGALADPSFTPPTLAVCGAGDSRTVLFDIGTSALCSRGESER</sequence>
<protein>
    <submittedName>
        <fullName evidence="2">Uncharacterized protein</fullName>
    </submittedName>
</protein>
<dbReference type="KEGG" id="lyd:D7I47_00465"/>
<organism evidence="2 3">
    <name type="scientific">Protaetiibacter intestinalis</name>
    <dbReference type="NCBI Taxonomy" id="2419774"/>
    <lineage>
        <taxon>Bacteria</taxon>
        <taxon>Bacillati</taxon>
        <taxon>Actinomycetota</taxon>
        <taxon>Actinomycetes</taxon>
        <taxon>Micrococcales</taxon>
        <taxon>Microbacteriaceae</taxon>
        <taxon>Protaetiibacter</taxon>
    </lineage>
</organism>
<proteinExistence type="predicted"/>
<gene>
    <name evidence="2" type="ORF">D7I47_00465</name>
</gene>
<feature type="transmembrane region" description="Helical" evidence="1">
    <location>
        <begin position="42"/>
        <end position="64"/>
    </location>
</feature>
<keyword evidence="3" id="KW-1185">Reference proteome</keyword>